<feature type="transmembrane region" description="Helical" evidence="1">
    <location>
        <begin position="147"/>
        <end position="164"/>
    </location>
</feature>
<reference evidence="2 3" key="1">
    <citation type="submission" date="2015-11" db="EMBL/GenBank/DDBJ databases">
        <title>Expanding the genomic diversity of Burkholderia species for the development of highly accurate diagnostics.</title>
        <authorList>
            <person name="Sahl J."/>
            <person name="Keim P."/>
            <person name="Wagner D."/>
        </authorList>
    </citation>
    <scope>NUCLEOTIDE SEQUENCE [LARGE SCALE GENOMIC DNA]</scope>
    <source>
        <strain evidence="2 3">MSMB1960WGS</strain>
    </source>
</reference>
<gene>
    <name evidence="2" type="ORF">WT44_18950</name>
</gene>
<sequence length="190" mass="20914">MNKTEAKTSIAAMLSAGSKRSDVLAALSGQGVKDRVLANLIASRPDPERCRQNKLHVRLLIALGILQLLYCLWVAYTLAADAASNGPPSTASVVVIGLFLAVTVPLSLLFIWGFATYRVTIYHAYIALSIAQMPKLIERLATDPGDALKGLAISIALVVYVYFVRNRLFPDYVWFWPRKAQGRYVFAERG</sequence>
<keyword evidence="1" id="KW-0472">Membrane</keyword>
<feature type="transmembrane region" description="Helical" evidence="1">
    <location>
        <begin position="91"/>
        <end position="115"/>
    </location>
</feature>
<comment type="caution">
    <text evidence="2">The sequence shown here is derived from an EMBL/GenBank/DDBJ whole genome shotgun (WGS) entry which is preliminary data.</text>
</comment>
<evidence type="ECO:0000313" key="2">
    <source>
        <dbReference type="EMBL" id="KWA59641.1"/>
    </source>
</evidence>
<evidence type="ECO:0000313" key="3">
    <source>
        <dbReference type="Proteomes" id="UP000068603"/>
    </source>
</evidence>
<feature type="transmembrane region" description="Helical" evidence="1">
    <location>
        <begin position="59"/>
        <end position="79"/>
    </location>
</feature>
<organism evidence="2">
    <name type="scientific">Burkholderia stagnalis</name>
    <dbReference type="NCBI Taxonomy" id="1503054"/>
    <lineage>
        <taxon>Bacteria</taxon>
        <taxon>Pseudomonadati</taxon>
        <taxon>Pseudomonadota</taxon>
        <taxon>Betaproteobacteria</taxon>
        <taxon>Burkholderiales</taxon>
        <taxon>Burkholderiaceae</taxon>
        <taxon>Burkholderia</taxon>
        <taxon>Burkholderia cepacia complex</taxon>
    </lineage>
</organism>
<evidence type="ECO:0000256" key="1">
    <source>
        <dbReference type="SAM" id="Phobius"/>
    </source>
</evidence>
<dbReference type="GeneID" id="93055471"/>
<name>A0A125KIT3_9BURK</name>
<proteinExistence type="predicted"/>
<dbReference type="AlphaFoldDB" id="A0A125KIT3"/>
<protein>
    <submittedName>
        <fullName evidence="2">Permease</fullName>
    </submittedName>
</protein>
<dbReference type="EMBL" id="LPHB01000053">
    <property type="protein sequence ID" value="KWA59641.1"/>
    <property type="molecule type" value="Genomic_DNA"/>
</dbReference>
<keyword evidence="1" id="KW-0812">Transmembrane</keyword>
<keyword evidence="1" id="KW-1133">Transmembrane helix</keyword>
<dbReference type="Proteomes" id="UP000068603">
    <property type="component" value="Unassembled WGS sequence"/>
</dbReference>
<dbReference type="RefSeq" id="WP_059563011.1">
    <property type="nucleotide sequence ID" value="NZ_CP156686.1"/>
</dbReference>
<accession>A0A125KIT3</accession>